<feature type="domain" description="Flavodoxin-like" evidence="2">
    <location>
        <begin position="16"/>
        <end position="152"/>
    </location>
</feature>
<evidence type="ECO:0000259" key="2">
    <source>
        <dbReference type="Pfam" id="PF12682"/>
    </source>
</evidence>
<dbReference type="InterPro" id="IPR008254">
    <property type="entry name" value="Flavodoxin/NO_synth"/>
</dbReference>
<dbReference type="EMBL" id="JAMXLY010000012">
    <property type="protein sequence ID" value="MCO6025179.1"/>
    <property type="molecule type" value="Genomic_DNA"/>
</dbReference>
<keyword evidence="4" id="KW-1185">Reference proteome</keyword>
<comment type="cofactor">
    <cofactor evidence="1">
        <name>FMN</name>
        <dbReference type="ChEBI" id="CHEBI:58210"/>
    </cofactor>
</comment>
<dbReference type="Gene3D" id="3.40.50.360">
    <property type="match status" value="1"/>
</dbReference>
<dbReference type="Proteomes" id="UP001204015">
    <property type="component" value="Unassembled WGS sequence"/>
</dbReference>
<dbReference type="RefSeq" id="WP_252760539.1">
    <property type="nucleotide sequence ID" value="NZ_JAMXLY010000012.1"/>
</dbReference>
<dbReference type="PANTHER" id="PTHR39201">
    <property type="entry name" value="EXPORTED PROTEIN-RELATED"/>
    <property type="match status" value="1"/>
</dbReference>
<organism evidence="3 4">
    <name type="scientific">Segatella cerevisiae</name>
    <dbReference type="NCBI Taxonomy" id="2053716"/>
    <lineage>
        <taxon>Bacteria</taxon>
        <taxon>Pseudomonadati</taxon>
        <taxon>Bacteroidota</taxon>
        <taxon>Bacteroidia</taxon>
        <taxon>Bacteroidales</taxon>
        <taxon>Prevotellaceae</taxon>
        <taxon>Segatella</taxon>
    </lineage>
</organism>
<dbReference type="Pfam" id="PF12682">
    <property type="entry name" value="Flavodoxin_4"/>
    <property type="match status" value="1"/>
</dbReference>
<name>A0ABT1BVT2_9BACT</name>
<dbReference type="PANTHER" id="PTHR39201:SF1">
    <property type="entry name" value="FLAVODOXIN-LIKE DOMAIN-CONTAINING PROTEIN"/>
    <property type="match status" value="1"/>
</dbReference>
<evidence type="ECO:0000313" key="3">
    <source>
        <dbReference type="EMBL" id="MCO6025179.1"/>
    </source>
</evidence>
<evidence type="ECO:0000313" key="4">
    <source>
        <dbReference type="Proteomes" id="UP001204015"/>
    </source>
</evidence>
<accession>A0ABT1BVT2</accession>
<dbReference type="InterPro" id="IPR001226">
    <property type="entry name" value="Flavodoxin_CS"/>
</dbReference>
<dbReference type="InterPro" id="IPR029039">
    <property type="entry name" value="Flavoprotein-like_sf"/>
</dbReference>
<reference evidence="3 4" key="1">
    <citation type="submission" date="2022-06" db="EMBL/GenBank/DDBJ databases">
        <title>A taxonomic note on the genus Prevotella: Description of four novel genera and emended description of the genera Hallella and Xylanibacter.</title>
        <authorList>
            <person name="Hitch T.C.A."/>
        </authorList>
    </citation>
    <scope>NUCLEOTIDE SEQUENCE [LARGE SCALE GENOMIC DNA]</scope>
    <source>
        <strain evidence="3 4">DSM 100619</strain>
    </source>
</reference>
<evidence type="ECO:0000256" key="1">
    <source>
        <dbReference type="ARBA" id="ARBA00001917"/>
    </source>
</evidence>
<comment type="caution">
    <text evidence="3">The sequence shown here is derived from an EMBL/GenBank/DDBJ whole genome shotgun (WGS) entry which is preliminary data.</text>
</comment>
<dbReference type="SUPFAM" id="SSF52218">
    <property type="entry name" value="Flavoproteins"/>
    <property type="match status" value="1"/>
</dbReference>
<sequence>MDSIVNKTDEDQKGIKTLIVYYSLGGNTKGIAQNIQKILGVDIAEIEPLVPYTGSYDDIVEQGKYEVDNHIKPAIKPLEIKVADYQRIIIGTPTWWYTMAPVVSTFLTSNHWKGKIVVPFVTNAGWPGTAIKDIKAACKGAIFANEKEMRFHSSDQHGMIISQREVADWIMRMK</sequence>
<gene>
    <name evidence="3" type="ORF">NG821_04880</name>
</gene>
<protein>
    <submittedName>
        <fullName evidence="3">NAD(P)H-dependent oxidoreductase</fullName>
    </submittedName>
</protein>
<proteinExistence type="predicted"/>
<dbReference type="PROSITE" id="PS00201">
    <property type="entry name" value="FLAVODOXIN"/>
    <property type="match status" value="1"/>
</dbReference>